<gene>
    <name evidence="11" type="primary">atpG</name>
    <name evidence="13" type="ORF">CP978_23090</name>
    <name evidence="12" type="ORF">SNOD_22765</name>
</gene>
<evidence type="ECO:0000256" key="8">
    <source>
        <dbReference type="ARBA" id="ARBA00023136"/>
    </source>
</evidence>
<dbReference type="RefSeq" id="WP_043443914.1">
    <property type="nucleotide sequence ID" value="NZ_CP009313.1"/>
</dbReference>
<dbReference type="InterPro" id="IPR035968">
    <property type="entry name" value="ATP_synth_F1_ATPase_gsu"/>
</dbReference>
<comment type="similarity">
    <text evidence="3 11">Belongs to the ATPase gamma chain family.</text>
</comment>
<evidence type="ECO:0000313" key="12">
    <source>
        <dbReference type="EMBL" id="AJE42540.1"/>
    </source>
</evidence>
<dbReference type="GO" id="GO:0042777">
    <property type="term" value="P:proton motive force-driven plasma membrane ATP synthesis"/>
    <property type="evidence" value="ECO:0007669"/>
    <property type="project" value="UniProtKB-UniRule"/>
</dbReference>
<proteinExistence type="inferred from homology"/>
<dbReference type="GO" id="GO:0005886">
    <property type="term" value="C:plasma membrane"/>
    <property type="evidence" value="ECO:0007669"/>
    <property type="project" value="UniProtKB-SubCell"/>
</dbReference>
<evidence type="ECO:0000313" key="15">
    <source>
        <dbReference type="Proteomes" id="UP000325763"/>
    </source>
</evidence>
<keyword evidence="5 11" id="KW-1003">Cell membrane</keyword>
<evidence type="ECO:0000313" key="14">
    <source>
        <dbReference type="Proteomes" id="UP000031526"/>
    </source>
</evidence>
<dbReference type="KEGG" id="snq:CP978_23090"/>
<dbReference type="GO" id="GO:0005524">
    <property type="term" value="F:ATP binding"/>
    <property type="evidence" value="ECO:0007669"/>
    <property type="project" value="UniProtKB-UniRule"/>
</dbReference>
<dbReference type="EMBL" id="CP023747">
    <property type="protein sequence ID" value="QEV41049.1"/>
    <property type="molecule type" value="Genomic_DNA"/>
</dbReference>
<evidence type="ECO:0000256" key="5">
    <source>
        <dbReference type="ARBA" id="ARBA00022475"/>
    </source>
</evidence>
<dbReference type="CDD" id="cd12151">
    <property type="entry name" value="F1-ATPase_gamma"/>
    <property type="match status" value="1"/>
</dbReference>
<name>A0A0B5DML2_9ACTN</name>
<dbReference type="PANTHER" id="PTHR11693">
    <property type="entry name" value="ATP SYNTHASE GAMMA CHAIN"/>
    <property type="match status" value="1"/>
</dbReference>
<dbReference type="HOGENOM" id="CLU_050669_0_0_11"/>
<dbReference type="Pfam" id="PF00231">
    <property type="entry name" value="ATP-synt"/>
    <property type="match status" value="1"/>
</dbReference>
<evidence type="ECO:0000256" key="9">
    <source>
        <dbReference type="ARBA" id="ARBA00023196"/>
    </source>
</evidence>
<keyword evidence="9 11" id="KW-0139">CF(1)</keyword>
<keyword evidence="14" id="KW-1185">Reference proteome</keyword>
<keyword evidence="6 11" id="KW-0375">Hydrogen ion transport</keyword>
<sequence>MGAQLRVYKRRIRSVSATKKITKAMEMIAASRVVKAQRKVAASTPYATELTRAVTAVGTGSNTKHPLTTQAETVTRSAVLLLTSDRGLAGAYNSNAIKAAEQLTARLEREGKQVETYIVGRRGVAHYNFRERPVAEEWTGFTDEPTYADAKAVAAPLIEAIEKDTVDGGVDELHIVYTEFISMMTQTASDARLLPLSLDEVAEESSAKDEILPLYEFEPSAEDVLDALLPRYVESRIYNALLQSAASKHAATRRAMKSATDNAGELINTLSRLANAARQAEITQEISEIVGGASALADATAGSDN</sequence>
<dbReference type="InterPro" id="IPR000131">
    <property type="entry name" value="ATP_synth_F1_gsu"/>
</dbReference>
<reference evidence="14" key="1">
    <citation type="submission" date="2014-09" db="EMBL/GenBank/DDBJ databases">
        <title>Sequence of the Streptomyces nodosus genome.</title>
        <authorList>
            <person name="Sweeney P."/>
            <person name="Stephens N."/>
            <person name="Murphy C."/>
            <person name="Caffrey P."/>
        </authorList>
    </citation>
    <scope>NUCLEOTIDE SEQUENCE [LARGE SCALE GENOMIC DNA]</scope>
    <source>
        <strain evidence="14">ATCC 14899</strain>
    </source>
</reference>
<dbReference type="AlphaFoldDB" id="A0A0B5DML2"/>
<keyword evidence="10 11" id="KW-0066">ATP synthesis</keyword>
<evidence type="ECO:0000256" key="3">
    <source>
        <dbReference type="ARBA" id="ARBA00007681"/>
    </source>
</evidence>
<reference evidence="12 14" key="2">
    <citation type="journal article" date="2016" name="Appl. Microbiol. Biotechnol.">
        <title>Exploiting the genome sequence of Streptomyces nodosus for enhanced antibiotic production.</title>
        <authorList>
            <person name="Sweeney P."/>
            <person name="Murphy C.D."/>
            <person name="Caffrey P."/>
        </authorList>
    </citation>
    <scope>NUCLEOTIDE SEQUENCE [LARGE SCALE GENOMIC DNA]</scope>
    <source>
        <strain evidence="12 14">ATCC 14899</strain>
    </source>
</reference>
<dbReference type="PRINTS" id="PR00126">
    <property type="entry name" value="ATPASEGAMMA"/>
</dbReference>
<keyword evidence="8 11" id="KW-0472">Membrane</keyword>
<dbReference type="GO" id="GO:0045259">
    <property type="term" value="C:proton-transporting ATP synthase complex"/>
    <property type="evidence" value="ECO:0007669"/>
    <property type="project" value="UniProtKB-KW"/>
</dbReference>
<accession>A0A0B5DML2</accession>
<keyword evidence="4 11" id="KW-0813">Transport</keyword>
<dbReference type="HAMAP" id="MF_00815">
    <property type="entry name" value="ATP_synth_gamma_bact"/>
    <property type="match status" value="1"/>
</dbReference>
<comment type="subunit">
    <text evidence="11">F-type ATPases have 2 components, CF(1) - the catalytic core - and CF(0) - the membrane proton channel. CF(1) has five subunits: alpha(3), beta(3), gamma(1), delta(1), epsilon(1). CF(0) has three main subunits: a, b and c.</text>
</comment>
<comment type="subcellular location">
    <subcellularLocation>
        <location evidence="11">Cell membrane</location>
        <topology evidence="11">Peripheral membrane protein</topology>
    </subcellularLocation>
    <subcellularLocation>
        <location evidence="2">Membrane</location>
        <topology evidence="2">Peripheral membrane protein</topology>
    </subcellularLocation>
</comment>
<protein>
    <recommendedName>
        <fullName evidence="11">ATP synthase gamma chain</fullName>
    </recommendedName>
    <alternativeName>
        <fullName evidence="11">ATP synthase F1 sector gamma subunit</fullName>
    </alternativeName>
    <alternativeName>
        <fullName evidence="11">F-ATPase gamma subunit</fullName>
    </alternativeName>
</protein>
<dbReference type="InterPro" id="IPR023632">
    <property type="entry name" value="ATP_synth_F1_gsu_CS"/>
</dbReference>
<dbReference type="Gene3D" id="1.10.287.80">
    <property type="entry name" value="ATP synthase, gamma subunit, helix hairpin domain"/>
    <property type="match status" value="1"/>
</dbReference>
<dbReference type="OrthoDB" id="9812769at2"/>
<evidence type="ECO:0000256" key="4">
    <source>
        <dbReference type="ARBA" id="ARBA00022448"/>
    </source>
</evidence>
<dbReference type="SUPFAM" id="SSF52943">
    <property type="entry name" value="ATP synthase (F1-ATPase), gamma subunit"/>
    <property type="match status" value="1"/>
</dbReference>
<dbReference type="PROSITE" id="PS00153">
    <property type="entry name" value="ATPASE_GAMMA"/>
    <property type="match status" value="1"/>
</dbReference>
<dbReference type="NCBIfam" id="TIGR01146">
    <property type="entry name" value="ATPsyn_F1gamma"/>
    <property type="match status" value="1"/>
</dbReference>
<dbReference type="Gene3D" id="3.40.1380.10">
    <property type="match status" value="1"/>
</dbReference>
<dbReference type="STRING" id="40318.SNOD_22765"/>
<evidence type="ECO:0000256" key="10">
    <source>
        <dbReference type="ARBA" id="ARBA00023310"/>
    </source>
</evidence>
<dbReference type="Proteomes" id="UP000031526">
    <property type="component" value="Chromosome"/>
</dbReference>
<reference evidence="13 15" key="3">
    <citation type="submission" date="2017-09" db="EMBL/GenBank/DDBJ databases">
        <title>Streptomyces genome completion.</title>
        <authorList>
            <person name="Lee N."/>
            <person name="Cho B.-K."/>
        </authorList>
    </citation>
    <scope>NUCLEOTIDE SEQUENCE [LARGE SCALE GENOMIC DNA]</scope>
    <source>
        <strain evidence="13 15">ATCC 14899</strain>
    </source>
</reference>
<dbReference type="PANTHER" id="PTHR11693:SF22">
    <property type="entry name" value="ATP SYNTHASE SUBUNIT GAMMA, MITOCHONDRIAL"/>
    <property type="match status" value="1"/>
</dbReference>
<comment type="function">
    <text evidence="1 11">Produces ATP from ADP in the presence of a proton gradient across the membrane. The gamma chain is believed to be important in regulating ATPase activity and the flow of protons through the CF(0) complex.</text>
</comment>
<dbReference type="GO" id="GO:0046933">
    <property type="term" value="F:proton-transporting ATP synthase activity, rotational mechanism"/>
    <property type="evidence" value="ECO:0007669"/>
    <property type="project" value="UniProtKB-UniRule"/>
</dbReference>
<dbReference type="NCBIfam" id="NF004145">
    <property type="entry name" value="PRK05621.1-2"/>
    <property type="match status" value="1"/>
</dbReference>
<keyword evidence="7 11" id="KW-0406">Ion transport</keyword>
<organism evidence="12 14">
    <name type="scientific">Streptomyces nodosus</name>
    <dbReference type="NCBI Taxonomy" id="40318"/>
    <lineage>
        <taxon>Bacteria</taxon>
        <taxon>Bacillati</taxon>
        <taxon>Actinomycetota</taxon>
        <taxon>Actinomycetes</taxon>
        <taxon>Kitasatosporales</taxon>
        <taxon>Streptomycetaceae</taxon>
        <taxon>Streptomyces</taxon>
    </lineage>
</organism>
<dbReference type="EMBL" id="CP009313">
    <property type="protein sequence ID" value="AJE42540.1"/>
    <property type="molecule type" value="Genomic_DNA"/>
</dbReference>
<dbReference type="Proteomes" id="UP000325763">
    <property type="component" value="Chromosome"/>
</dbReference>
<evidence type="ECO:0000256" key="11">
    <source>
        <dbReference type="HAMAP-Rule" id="MF_00815"/>
    </source>
</evidence>
<evidence type="ECO:0000256" key="2">
    <source>
        <dbReference type="ARBA" id="ARBA00004170"/>
    </source>
</evidence>
<dbReference type="FunFam" id="1.10.287.80:FF:000010">
    <property type="entry name" value="ATP synthase gamma chain"/>
    <property type="match status" value="1"/>
</dbReference>
<evidence type="ECO:0000256" key="1">
    <source>
        <dbReference type="ARBA" id="ARBA00003456"/>
    </source>
</evidence>
<evidence type="ECO:0000313" key="13">
    <source>
        <dbReference type="EMBL" id="QEV41049.1"/>
    </source>
</evidence>
<evidence type="ECO:0000256" key="6">
    <source>
        <dbReference type="ARBA" id="ARBA00022781"/>
    </source>
</evidence>
<evidence type="ECO:0000256" key="7">
    <source>
        <dbReference type="ARBA" id="ARBA00023065"/>
    </source>
</evidence>